<organism evidence="1 2">
    <name type="scientific">Clostridium hominis</name>
    <dbReference type="NCBI Taxonomy" id="2763036"/>
    <lineage>
        <taxon>Bacteria</taxon>
        <taxon>Bacillati</taxon>
        <taxon>Bacillota</taxon>
        <taxon>Clostridia</taxon>
        <taxon>Eubacteriales</taxon>
        <taxon>Clostridiaceae</taxon>
        <taxon>Clostridium</taxon>
    </lineage>
</organism>
<evidence type="ECO:0000313" key="2">
    <source>
        <dbReference type="Proteomes" id="UP000596929"/>
    </source>
</evidence>
<accession>A0ABR7D888</accession>
<comment type="caution">
    <text evidence="1">The sequence shown here is derived from an EMBL/GenBank/DDBJ whole genome shotgun (WGS) entry which is preliminary data.</text>
</comment>
<gene>
    <name evidence="1" type="ORF">H8S20_01635</name>
</gene>
<reference evidence="1 2" key="1">
    <citation type="submission" date="2020-08" db="EMBL/GenBank/DDBJ databases">
        <title>Genome public.</title>
        <authorList>
            <person name="Liu C."/>
            <person name="Sun Q."/>
        </authorList>
    </citation>
    <scope>NUCLEOTIDE SEQUENCE [LARGE SCALE GENOMIC DNA]</scope>
    <source>
        <strain evidence="1 2">NSJ-6</strain>
    </source>
</reference>
<protein>
    <submittedName>
        <fullName evidence="1">Uncharacterized protein</fullName>
    </submittedName>
</protein>
<sequence>MIKKGIRGQLTDGTRYNIREGELIINNRIWFKGTKEEIERYIEKLNKQS</sequence>
<evidence type="ECO:0000313" key="1">
    <source>
        <dbReference type="EMBL" id="MBC5627589.1"/>
    </source>
</evidence>
<dbReference type="EMBL" id="JACOOO010000001">
    <property type="protein sequence ID" value="MBC5627589.1"/>
    <property type="molecule type" value="Genomic_DNA"/>
</dbReference>
<dbReference type="Proteomes" id="UP000596929">
    <property type="component" value="Unassembled WGS sequence"/>
</dbReference>
<keyword evidence="2" id="KW-1185">Reference proteome</keyword>
<proteinExistence type="predicted"/>
<name>A0ABR7D888_9CLOT</name>
<dbReference type="RefSeq" id="WP_186859136.1">
    <property type="nucleotide sequence ID" value="NZ_JACOOO010000001.1"/>
</dbReference>